<comment type="caution">
    <text evidence="4">The sequence shown here is derived from an EMBL/GenBank/DDBJ whole genome shotgun (WGS) entry which is preliminary data.</text>
</comment>
<evidence type="ECO:0000256" key="2">
    <source>
        <dbReference type="SAM" id="SignalP"/>
    </source>
</evidence>
<reference evidence="4 6" key="1">
    <citation type="journal article" date="2020" name="Microorganisms">
        <title>Reliable Identification of Environmental Pseudomonas Isolates Using the rpoD Gene.</title>
        <authorList>
            <consortium name="The Broad Institute Genome Sequencing Platform"/>
            <person name="Girard L."/>
            <person name="Lood C."/>
            <person name="Rokni-Zadeh H."/>
            <person name="van Noort V."/>
            <person name="Lavigne R."/>
            <person name="De Mot R."/>
        </authorList>
    </citation>
    <scope>NUCLEOTIDE SEQUENCE</scope>
    <source>
        <strain evidence="4 6">SWRI102</strain>
    </source>
</reference>
<organism evidence="4">
    <name type="scientific">Pseudomonas marvdashtae</name>
    <dbReference type="NCBI Taxonomy" id="2745500"/>
    <lineage>
        <taxon>Bacteria</taxon>
        <taxon>Pseudomonadati</taxon>
        <taxon>Pseudomonadota</taxon>
        <taxon>Gammaproteobacteria</taxon>
        <taxon>Pseudomonadales</taxon>
        <taxon>Pseudomonadaceae</taxon>
        <taxon>Pseudomonas</taxon>
    </lineage>
</organism>
<feature type="region of interest" description="Disordered" evidence="1">
    <location>
        <begin position="53"/>
        <end position="77"/>
    </location>
</feature>
<feature type="signal peptide" evidence="2">
    <location>
        <begin position="1"/>
        <end position="19"/>
    </location>
</feature>
<dbReference type="EMBL" id="JABWQX010000009">
    <property type="protein sequence ID" value="MBC3397651.1"/>
    <property type="molecule type" value="Genomic_DNA"/>
</dbReference>
<sequence>MGRCFSIILLLLLALPAAAQIYKYTDADGNTAYSNQPPDGVPAQTVELPPLNSIERQSPASPETTPHSESSDEPRNAYDILELTDIPTEEALRANNGTFTVGVRTQPRLRSPHLFRLLLDGQPYGQPTNVPRLQLVNIDRGEHSLAVQVIDGENLVQQSETVTFTVQRVHLP</sequence>
<proteinExistence type="predicted"/>
<evidence type="ECO:0000259" key="3">
    <source>
        <dbReference type="Pfam" id="PF13511"/>
    </source>
</evidence>
<feature type="chain" id="PRO_5044696933" evidence="2">
    <location>
        <begin position="20"/>
        <end position="172"/>
    </location>
</feature>
<dbReference type="RefSeq" id="WP_186638818.1">
    <property type="nucleotide sequence ID" value="NZ_JABWQX020000007.1"/>
</dbReference>
<protein>
    <submittedName>
        <fullName evidence="4">DUF4124 domain-containing protein</fullName>
    </submittedName>
</protein>
<keyword evidence="6" id="KW-1185">Reference proteome</keyword>
<evidence type="ECO:0000313" key="6">
    <source>
        <dbReference type="Proteomes" id="UP000659438"/>
    </source>
</evidence>
<dbReference type="Pfam" id="PF13511">
    <property type="entry name" value="DUF4124"/>
    <property type="match status" value="1"/>
</dbReference>
<dbReference type="Proteomes" id="UP000659438">
    <property type="component" value="Unassembled WGS sequence"/>
</dbReference>
<keyword evidence="2" id="KW-0732">Signal</keyword>
<feature type="compositionally biased region" description="Polar residues" evidence="1">
    <location>
        <begin position="54"/>
        <end position="68"/>
    </location>
</feature>
<name>A0A923JT90_9PSED</name>
<evidence type="ECO:0000256" key="1">
    <source>
        <dbReference type="SAM" id="MobiDB-lite"/>
    </source>
</evidence>
<dbReference type="AlphaFoldDB" id="A0A923JT90"/>
<feature type="domain" description="DUF4124" evidence="3">
    <location>
        <begin position="9"/>
        <end position="61"/>
    </location>
</feature>
<gene>
    <name evidence="5" type="ORF">HU742_025540</name>
    <name evidence="4" type="ORF">HU742_20765</name>
</gene>
<accession>A0A923JT90</accession>
<dbReference type="InterPro" id="IPR025392">
    <property type="entry name" value="DUF4124"/>
</dbReference>
<evidence type="ECO:0000313" key="5">
    <source>
        <dbReference type="EMBL" id="MBV4554517.1"/>
    </source>
</evidence>
<reference evidence="4" key="2">
    <citation type="submission" date="2020-07" db="EMBL/GenBank/DDBJ databases">
        <authorList>
            <person name="Lood C."/>
            <person name="Girard L."/>
        </authorList>
    </citation>
    <scope>NUCLEOTIDE SEQUENCE</scope>
    <source>
        <strain evidence="4">SWRI102</strain>
    </source>
</reference>
<evidence type="ECO:0000313" key="4">
    <source>
        <dbReference type="EMBL" id="MBC3397651.1"/>
    </source>
</evidence>
<dbReference type="EMBL" id="JABWQX020000007">
    <property type="protein sequence ID" value="MBV4554517.1"/>
    <property type="molecule type" value="Genomic_DNA"/>
</dbReference>
<reference evidence="5" key="3">
    <citation type="submission" date="2021-06" db="EMBL/GenBank/DDBJ databases">
        <title>Updating the genus Pseudomonas: Description of 43 new species and partition of the Pseudomonas putida group.</title>
        <authorList>
            <person name="Girard L."/>
            <person name="Lood C."/>
            <person name="Vandamme P."/>
            <person name="Rokni-Zadeh H."/>
            <person name="Van Noort V."/>
            <person name="Hofte M."/>
            <person name="Lavigne R."/>
            <person name="De Mot R."/>
        </authorList>
    </citation>
    <scope>NUCLEOTIDE SEQUENCE</scope>
    <source>
        <strain evidence="5">SWRI102</strain>
    </source>
</reference>